<evidence type="ECO:0000313" key="6">
    <source>
        <dbReference type="EMBL" id="MBL0705901.1"/>
    </source>
</evidence>
<dbReference type="Gene3D" id="3.30.565.10">
    <property type="entry name" value="Histidine kinase-like ATPase, C-terminal domain"/>
    <property type="match status" value="1"/>
</dbReference>
<proteinExistence type="predicted"/>
<evidence type="ECO:0000313" key="7">
    <source>
        <dbReference type="Proteomes" id="UP000639051"/>
    </source>
</evidence>
<reference evidence="6 7" key="1">
    <citation type="submission" date="2021-01" db="EMBL/GenBank/DDBJ databases">
        <title>Genome public.</title>
        <authorList>
            <person name="Liu C."/>
            <person name="Sun Q."/>
        </authorList>
    </citation>
    <scope>NUCLEOTIDE SEQUENCE [LARGE SCALE GENOMIC DNA]</scope>
    <source>
        <strain evidence="6 7">JC656</strain>
    </source>
</reference>
<dbReference type="InterPro" id="IPR011712">
    <property type="entry name" value="Sig_transdc_His_kin_sub3_dim/P"/>
</dbReference>
<dbReference type="Proteomes" id="UP000639051">
    <property type="component" value="Unassembled WGS sequence"/>
</dbReference>
<dbReference type="SMART" id="SM00065">
    <property type="entry name" value="GAF"/>
    <property type="match status" value="1"/>
</dbReference>
<dbReference type="InterPro" id="IPR003594">
    <property type="entry name" value="HATPase_dom"/>
</dbReference>
<dbReference type="InterPro" id="IPR029016">
    <property type="entry name" value="GAF-like_dom_sf"/>
</dbReference>
<evidence type="ECO:0000256" key="2">
    <source>
        <dbReference type="ARBA" id="ARBA00022777"/>
    </source>
</evidence>
<sequence length="570" mass="59930">MGHGLMASGSMGPAEAGRAEEVLRQFVSRAHELLEAQERTRGLVAAIVSIAEELTLEAVLERVVTAARDLVGSQYAALGVLGPRGTDLSHFLTVGMDEETVHRIGPYPTGHGVLGLLIDEPHPIRLHDLSAHPDSYGFPAGHPPMRTFLGVPIRVRDAVFGNLYLTEKAGGADFTAEDEELAVALAAAAGVAIQNARLFADTARRQEWRMAGMEVAGKLLALEDLSTGSACIAEAALALSRSAFVAIARPRAGGRGHEWRAVAGGAADSFGEVARAGALAVAGKVSIVGETLVLTGPEVFGPGTPLGPVLVVPCGQPGQDRGTVVFGRLAGGEEYASVDVEMAPVFCAYTSLALQVARQHRQREELMVFTDRDRIARDLHDVVIQRLFAAGLSLQGLRRFAVQGPDGERAAGKIDSITEELDETIAALRTTIYSLNEAKSGDSLSARLVRVVQEGTEELPTTPRVELFGPLDTAVPVALADQALAVLTEGVSNVARHAQADSLWVTARVADGEFEIVVADDGQGLGESTRRSGLKNVQDRAVALGGSFEVGPAEDGAGTRVRWAVPLNAG</sequence>
<dbReference type="Pfam" id="PF07730">
    <property type="entry name" value="HisKA_3"/>
    <property type="match status" value="1"/>
</dbReference>
<gene>
    <name evidence="6" type="ORF">JJE72_10330</name>
</gene>
<dbReference type="Gene3D" id="1.20.5.1930">
    <property type="match status" value="1"/>
</dbReference>
<keyword evidence="3" id="KW-0902">Two-component regulatory system</keyword>
<dbReference type="EMBL" id="JAERRC010000024">
    <property type="protein sequence ID" value="MBL0705901.1"/>
    <property type="molecule type" value="Genomic_DNA"/>
</dbReference>
<dbReference type="CDD" id="cd16917">
    <property type="entry name" value="HATPase_UhpB-NarQ-NarX-like"/>
    <property type="match status" value="1"/>
</dbReference>
<dbReference type="InterPro" id="IPR036890">
    <property type="entry name" value="HATPase_C_sf"/>
</dbReference>
<dbReference type="SUPFAM" id="SSF55874">
    <property type="entry name" value="ATPase domain of HSP90 chaperone/DNA topoisomerase II/histidine kinase"/>
    <property type="match status" value="1"/>
</dbReference>
<dbReference type="PANTHER" id="PTHR24421">
    <property type="entry name" value="NITRATE/NITRITE SENSOR PROTEIN NARX-RELATED"/>
    <property type="match status" value="1"/>
</dbReference>
<name>A0ABS1K2L3_9MICC</name>
<dbReference type="Pfam" id="PF02518">
    <property type="entry name" value="HATPase_c"/>
    <property type="match status" value="1"/>
</dbReference>
<evidence type="ECO:0000256" key="1">
    <source>
        <dbReference type="ARBA" id="ARBA00022679"/>
    </source>
</evidence>
<dbReference type="Gene3D" id="3.30.450.40">
    <property type="match status" value="2"/>
</dbReference>
<keyword evidence="7" id="KW-1185">Reference proteome</keyword>
<evidence type="ECO:0000259" key="5">
    <source>
        <dbReference type="SMART" id="SM00387"/>
    </source>
</evidence>
<dbReference type="Pfam" id="PF13185">
    <property type="entry name" value="GAF_2"/>
    <property type="match status" value="1"/>
</dbReference>
<accession>A0ABS1K2L3</accession>
<feature type="domain" description="Histidine kinase/HSP90-like ATPase" evidence="5">
    <location>
        <begin position="478"/>
        <end position="569"/>
    </location>
</feature>
<dbReference type="SUPFAM" id="SSF55781">
    <property type="entry name" value="GAF domain-like"/>
    <property type="match status" value="2"/>
</dbReference>
<evidence type="ECO:0000256" key="3">
    <source>
        <dbReference type="ARBA" id="ARBA00023012"/>
    </source>
</evidence>
<organism evidence="6 7">
    <name type="scientific">Sinomonas cellulolyticus</name>
    <dbReference type="NCBI Taxonomy" id="2801916"/>
    <lineage>
        <taxon>Bacteria</taxon>
        <taxon>Bacillati</taxon>
        <taxon>Actinomycetota</taxon>
        <taxon>Actinomycetes</taxon>
        <taxon>Micrococcales</taxon>
        <taxon>Micrococcaceae</taxon>
        <taxon>Sinomonas</taxon>
    </lineage>
</organism>
<feature type="domain" description="GAF" evidence="4">
    <location>
        <begin position="55"/>
        <end position="203"/>
    </location>
</feature>
<dbReference type="InterPro" id="IPR003018">
    <property type="entry name" value="GAF"/>
</dbReference>
<dbReference type="InterPro" id="IPR050482">
    <property type="entry name" value="Sensor_HK_TwoCompSys"/>
</dbReference>
<protein>
    <submittedName>
        <fullName evidence="6">GAF domain-containing protein</fullName>
    </submittedName>
</protein>
<dbReference type="SMART" id="SM00387">
    <property type="entry name" value="HATPase_c"/>
    <property type="match status" value="1"/>
</dbReference>
<evidence type="ECO:0000259" key="4">
    <source>
        <dbReference type="SMART" id="SM00065"/>
    </source>
</evidence>
<comment type="caution">
    <text evidence="6">The sequence shown here is derived from an EMBL/GenBank/DDBJ whole genome shotgun (WGS) entry which is preliminary data.</text>
</comment>
<keyword evidence="2" id="KW-0418">Kinase</keyword>
<dbReference type="PANTHER" id="PTHR24421:SF56">
    <property type="entry name" value="OXYGEN SENSOR HISTIDINE KINASE RESPONSE REGULATOR DOST"/>
    <property type="match status" value="1"/>
</dbReference>
<keyword evidence="1" id="KW-0808">Transferase</keyword>